<dbReference type="EMBL" id="ML122280">
    <property type="protein sequence ID" value="RPD57607.1"/>
    <property type="molecule type" value="Genomic_DNA"/>
</dbReference>
<proteinExistence type="predicted"/>
<sequence length="77" mass="8398">MTSRLIRMFKCGPCLFRFHRPITPMMAGGLLASRLQLFRSGCSSTGDSADCADSRRPAVWSAIAARTAHGQMGVLHM</sequence>
<evidence type="ECO:0000313" key="2">
    <source>
        <dbReference type="Proteomes" id="UP000313359"/>
    </source>
</evidence>
<organism evidence="1 2">
    <name type="scientific">Lentinus tigrinus ALCF2SS1-6</name>
    <dbReference type="NCBI Taxonomy" id="1328759"/>
    <lineage>
        <taxon>Eukaryota</taxon>
        <taxon>Fungi</taxon>
        <taxon>Dikarya</taxon>
        <taxon>Basidiomycota</taxon>
        <taxon>Agaricomycotina</taxon>
        <taxon>Agaricomycetes</taxon>
        <taxon>Polyporales</taxon>
        <taxon>Polyporaceae</taxon>
        <taxon>Lentinus</taxon>
    </lineage>
</organism>
<dbReference type="Proteomes" id="UP000313359">
    <property type="component" value="Unassembled WGS sequence"/>
</dbReference>
<evidence type="ECO:0000313" key="1">
    <source>
        <dbReference type="EMBL" id="RPD57607.1"/>
    </source>
</evidence>
<gene>
    <name evidence="1" type="ORF">L227DRAFT_227285</name>
</gene>
<name>A0A5C2S2F1_9APHY</name>
<keyword evidence="2" id="KW-1185">Reference proteome</keyword>
<accession>A0A5C2S2F1</accession>
<protein>
    <submittedName>
        <fullName evidence="1">Uncharacterized protein</fullName>
    </submittedName>
</protein>
<dbReference type="AlphaFoldDB" id="A0A5C2S2F1"/>
<reference evidence="1" key="1">
    <citation type="journal article" date="2018" name="Genome Biol. Evol.">
        <title>Genomics and development of Lentinus tigrinus, a white-rot wood-decaying mushroom with dimorphic fruiting bodies.</title>
        <authorList>
            <person name="Wu B."/>
            <person name="Xu Z."/>
            <person name="Knudson A."/>
            <person name="Carlson A."/>
            <person name="Chen N."/>
            <person name="Kovaka S."/>
            <person name="LaButti K."/>
            <person name="Lipzen A."/>
            <person name="Pennachio C."/>
            <person name="Riley R."/>
            <person name="Schakwitz W."/>
            <person name="Umezawa K."/>
            <person name="Ohm R.A."/>
            <person name="Grigoriev I.V."/>
            <person name="Nagy L.G."/>
            <person name="Gibbons J."/>
            <person name="Hibbett D."/>
        </authorList>
    </citation>
    <scope>NUCLEOTIDE SEQUENCE [LARGE SCALE GENOMIC DNA]</scope>
    <source>
        <strain evidence="1">ALCF2SS1-6</strain>
    </source>
</reference>